<evidence type="ECO:0000313" key="2">
    <source>
        <dbReference type="WBParaSite" id="TCNE_0000194301-mRNA-1"/>
    </source>
</evidence>
<reference evidence="2" key="1">
    <citation type="submission" date="2016-06" db="UniProtKB">
        <authorList>
            <consortium name="WormBaseParasite"/>
        </authorList>
    </citation>
    <scope>IDENTIFICATION</scope>
</reference>
<dbReference type="WBParaSite" id="TCNE_0000194301-mRNA-1">
    <property type="protein sequence ID" value="TCNE_0000194301-mRNA-1"/>
    <property type="gene ID" value="TCNE_0000194301"/>
</dbReference>
<name>A0A183U0C3_TOXCA</name>
<accession>A0A183U0C3</accession>
<evidence type="ECO:0000313" key="1">
    <source>
        <dbReference type="Proteomes" id="UP000050794"/>
    </source>
</evidence>
<sequence length="108" mass="11506">LSTLGSSSWSSKATKIFEALTTGRVVDAFVVGYDVDDMTPVVELFCSSENDMAILLQLVRVDRVLLEAGVAKPADLSKVMQVLPKPIFIDGLGVPLPLHANMSTATSV</sequence>
<dbReference type="AlphaFoldDB" id="A0A183U0C3"/>
<protein>
    <submittedName>
        <fullName evidence="2">TPP_enzyme_M domain-containing protein</fullName>
    </submittedName>
</protein>
<dbReference type="Proteomes" id="UP000050794">
    <property type="component" value="Unassembled WGS sequence"/>
</dbReference>
<keyword evidence="1" id="KW-1185">Reference proteome</keyword>
<organism evidence="1 2">
    <name type="scientific">Toxocara canis</name>
    <name type="common">Canine roundworm</name>
    <dbReference type="NCBI Taxonomy" id="6265"/>
    <lineage>
        <taxon>Eukaryota</taxon>
        <taxon>Metazoa</taxon>
        <taxon>Ecdysozoa</taxon>
        <taxon>Nematoda</taxon>
        <taxon>Chromadorea</taxon>
        <taxon>Rhabditida</taxon>
        <taxon>Spirurina</taxon>
        <taxon>Ascaridomorpha</taxon>
        <taxon>Ascaridoidea</taxon>
        <taxon>Toxocaridae</taxon>
        <taxon>Toxocara</taxon>
    </lineage>
</organism>
<proteinExistence type="predicted"/>